<organism evidence="6 7">
    <name type="scientific">Strongyloides papillosus</name>
    <name type="common">Intestinal threadworm</name>
    <dbReference type="NCBI Taxonomy" id="174720"/>
    <lineage>
        <taxon>Eukaryota</taxon>
        <taxon>Metazoa</taxon>
        <taxon>Ecdysozoa</taxon>
        <taxon>Nematoda</taxon>
        <taxon>Chromadorea</taxon>
        <taxon>Rhabditida</taxon>
        <taxon>Tylenchina</taxon>
        <taxon>Panagrolaimomorpha</taxon>
        <taxon>Strongyloidoidea</taxon>
        <taxon>Strongyloididae</taxon>
        <taxon>Strongyloides</taxon>
    </lineage>
</organism>
<evidence type="ECO:0000256" key="2">
    <source>
        <dbReference type="ARBA" id="ARBA00022692"/>
    </source>
</evidence>
<name>A0A0N5BCT7_STREA</name>
<keyword evidence="3 5" id="KW-1133">Transmembrane helix</keyword>
<feature type="transmembrane region" description="Helical" evidence="5">
    <location>
        <begin position="88"/>
        <end position="111"/>
    </location>
</feature>
<keyword evidence="2 5" id="KW-0812">Transmembrane</keyword>
<evidence type="ECO:0000313" key="6">
    <source>
        <dbReference type="Proteomes" id="UP000046392"/>
    </source>
</evidence>
<feature type="transmembrane region" description="Helical" evidence="5">
    <location>
        <begin position="198"/>
        <end position="219"/>
    </location>
</feature>
<keyword evidence="4 5" id="KW-0472">Membrane</keyword>
<sequence>MPEIEENTESEGVVEGPRNVYIRINNDNSGKKDIFGWISGGVLIIIIIETVVGVLSNSISLLADSCRLFVDFLMYFELSRDAPKRQKYIELSFLSFGIIISIILSILYMIISIKRLYSSDIMIDSTIMLVGGFLAMIANIGMCIIHASDIFEPRRYTLLSDFISIRLQQSCHVIINHGLGFIVFFSALLVFIDKNYVFTDSIAALIMAILILANTTAIINKCRRYLLKKYSYNEILPTEDI</sequence>
<evidence type="ECO:0000256" key="4">
    <source>
        <dbReference type="ARBA" id="ARBA00023136"/>
    </source>
</evidence>
<keyword evidence="6" id="KW-1185">Reference proteome</keyword>
<dbReference type="AlphaFoldDB" id="A0A0N5BCT7"/>
<evidence type="ECO:0000256" key="5">
    <source>
        <dbReference type="SAM" id="Phobius"/>
    </source>
</evidence>
<feature type="transmembrane region" description="Helical" evidence="5">
    <location>
        <begin position="34"/>
        <end position="52"/>
    </location>
</feature>
<evidence type="ECO:0000256" key="3">
    <source>
        <dbReference type="ARBA" id="ARBA00022989"/>
    </source>
</evidence>
<dbReference type="STRING" id="174720.A0A0N5BCT7"/>
<reference evidence="7" key="1">
    <citation type="submission" date="2017-02" db="UniProtKB">
        <authorList>
            <consortium name="WormBaseParasite"/>
        </authorList>
    </citation>
    <scope>IDENTIFICATION</scope>
</reference>
<dbReference type="WBParaSite" id="SPAL_0000383200.1">
    <property type="protein sequence ID" value="SPAL_0000383200.1"/>
    <property type="gene ID" value="SPAL_0000383200"/>
</dbReference>
<proteinExistence type="predicted"/>
<dbReference type="SUPFAM" id="SSF161111">
    <property type="entry name" value="Cation efflux protein transmembrane domain-like"/>
    <property type="match status" value="1"/>
</dbReference>
<feature type="transmembrane region" description="Helical" evidence="5">
    <location>
        <begin position="123"/>
        <end position="145"/>
    </location>
</feature>
<dbReference type="GO" id="GO:0016020">
    <property type="term" value="C:membrane"/>
    <property type="evidence" value="ECO:0007669"/>
    <property type="project" value="UniProtKB-SubCell"/>
</dbReference>
<accession>A0A0N5BCT7</accession>
<feature type="transmembrane region" description="Helical" evidence="5">
    <location>
        <begin position="173"/>
        <end position="192"/>
    </location>
</feature>
<protein>
    <submittedName>
        <fullName evidence="7">MARVEL domain-containing protein</fullName>
    </submittedName>
</protein>
<evidence type="ECO:0000313" key="7">
    <source>
        <dbReference type="WBParaSite" id="SPAL_0000383200.1"/>
    </source>
</evidence>
<dbReference type="InterPro" id="IPR027469">
    <property type="entry name" value="Cation_efflux_TMD_sf"/>
</dbReference>
<dbReference type="Proteomes" id="UP000046392">
    <property type="component" value="Unplaced"/>
</dbReference>
<dbReference type="Gene3D" id="1.20.1510.10">
    <property type="entry name" value="Cation efflux protein transmembrane domain"/>
    <property type="match status" value="1"/>
</dbReference>
<comment type="subcellular location">
    <subcellularLocation>
        <location evidence="1">Membrane</location>
        <topology evidence="1">Multi-pass membrane protein</topology>
    </subcellularLocation>
</comment>
<evidence type="ECO:0000256" key="1">
    <source>
        <dbReference type="ARBA" id="ARBA00004141"/>
    </source>
</evidence>